<comment type="caution">
    <text evidence="1">The sequence shown here is derived from an EMBL/GenBank/DDBJ whole genome shotgun (WGS) entry which is preliminary data.</text>
</comment>
<gene>
    <name evidence="1" type="ORF">BSL78_15169</name>
</gene>
<dbReference type="SUPFAM" id="SSF56112">
    <property type="entry name" value="Protein kinase-like (PK-like)"/>
    <property type="match status" value="1"/>
</dbReference>
<dbReference type="Proteomes" id="UP000230750">
    <property type="component" value="Unassembled WGS sequence"/>
</dbReference>
<dbReference type="AlphaFoldDB" id="A0A2G8KIX9"/>
<keyword evidence="2" id="KW-1185">Reference proteome</keyword>
<organism evidence="1 2">
    <name type="scientific">Stichopus japonicus</name>
    <name type="common">Sea cucumber</name>
    <dbReference type="NCBI Taxonomy" id="307972"/>
    <lineage>
        <taxon>Eukaryota</taxon>
        <taxon>Metazoa</taxon>
        <taxon>Echinodermata</taxon>
        <taxon>Eleutherozoa</taxon>
        <taxon>Echinozoa</taxon>
        <taxon>Holothuroidea</taxon>
        <taxon>Aspidochirotacea</taxon>
        <taxon>Aspidochirotida</taxon>
        <taxon>Stichopodidae</taxon>
        <taxon>Apostichopus</taxon>
    </lineage>
</organism>
<dbReference type="OrthoDB" id="5974690at2759"/>
<evidence type="ECO:0008006" key="3">
    <source>
        <dbReference type="Google" id="ProtNLM"/>
    </source>
</evidence>
<proteinExistence type="predicted"/>
<protein>
    <recommendedName>
        <fullName evidence="3">Protein kinase domain-containing protein</fullName>
    </recommendedName>
</protein>
<evidence type="ECO:0000313" key="2">
    <source>
        <dbReference type="Proteomes" id="UP000230750"/>
    </source>
</evidence>
<name>A0A2G8KIX9_STIJA</name>
<reference evidence="1 2" key="1">
    <citation type="journal article" date="2017" name="PLoS Biol.">
        <title>The sea cucumber genome provides insights into morphological evolution and visceral regeneration.</title>
        <authorList>
            <person name="Zhang X."/>
            <person name="Sun L."/>
            <person name="Yuan J."/>
            <person name="Sun Y."/>
            <person name="Gao Y."/>
            <person name="Zhang L."/>
            <person name="Li S."/>
            <person name="Dai H."/>
            <person name="Hamel J.F."/>
            <person name="Liu C."/>
            <person name="Yu Y."/>
            <person name="Liu S."/>
            <person name="Lin W."/>
            <person name="Guo K."/>
            <person name="Jin S."/>
            <person name="Xu P."/>
            <person name="Storey K.B."/>
            <person name="Huan P."/>
            <person name="Zhang T."/>
            <person name="Zhou Y."/>
            <person name="Zhang J."/>
            <person name="Lin C."/>
            <person name="Li X."/>
            <person name="Xing L."/>
            <person name="Huo D."/>
            <person name="Sun M."/>
            <person name="Wang L."/>
            <person name="Mercier A."/>
            <person name="Li F."/>
            <person name="Yang H."/>
            <person name="Xiang J."/>
        </authorList>
    </citation>
    <scope>NUCLEOTIDE SEQUENCE [LARGE SCALE GENOMIC DNA]</scope>
    <source>
        <strain evidence="1">Shaxun</strain>
        <tissue evidence="1">Muscle</tissue>
    </source>
</reference>
<accession>A0A2G8KIX9</accession>
<sequence>MDRNDVQRCLLRVPVISINDLEKVTNTTILVHMKGNIKEELMRRKRVLKTTEPFEIVTVKTILLDNNKEQGVTAFINEVTALKILGGQEGVPFFYGVCHQSTGADQLPSIVKGFVGELESPRYLMLSEPLKLYQSTLLPLATDADWLCVTLYISRLVENLHQHFFALGDTSEDEFALDYSKLQYQRGQLSPFLIDLGKIYPLSSDCKANSEGRDDISDDLVTFGNIITNIGSTRNVELLVTLGEMCKNDDPKKRPLMQDIIKIIEKAYALQMLEGCISQY</sequence>
<dbReference type="InterPro" id="IPR011009">
    <property type="entry name" value="Kinase-like_dom_sf"/>
</dbReference>
<evidence type="ECO:0000313" key="1">
    <source>
        <dbReference type="EMBL" id="PIK47961.1"/>
    </source>
</evidence>
<dbReference type="EMBL" id="MRZV01000547">
    <property type="protein sequence ID" value="PIK47961.1"/>
    <property type="molecule type" value="Genomic_DNA"/>
</dbReference>